<dbReference type="Proteomes" id="UP001164929">
    <property type="component" value="Chromosome 13"/>
</dbReference>
<sequence length="109" mass="11918">MERLGEGRSSEGKCFFFYKGGGPPILVLPREGSKSSLSLAKREGWLRDGMGTNGKREKKGAQMAGGPWLSSSRRAKKNQGPPGGRRPLLQEKKKKKGLSFCYGLFLCSP</sequence>
<protein>
    <submittedName>
        <fullName evidence="2">Uncharacterized protein</fullName>
    </submittedName>
</protein>
<dbReference type="EMBL" id="JAQIZT010000013">
    <property type="protein sequence ID" value="KAJ6976314.1"/>
    <property type="molecule type" value="Genomic_DNA"/>
</dbReference>
<reference evidence="2" key="1">
    <citation type="journal article" date="2023" name="Mol. Ecol. Resour.">
        <title>Chromosome-level genome assembly of a triploid poplar Populus alba 'Berolinensis'.</title>
        <authorList>
            <person name="Chen S."/>
            <person name="Yu Y."/>
            <person name="Wang X."/>
            <person name="Wang S."/>
            <person name="Zhang T."/>
            <person name="Zhou Y."/>
            <person name="He R."/>
            <person name="Meng N."/>
            <person name="Wang Y."/>
            <person name="Liu W."/>
            <person name="Liu Z."/>
            <person name="Liu J."/>
            <person name="Guo Q."/>
            <person name="Huang H."/>
            <person name="Sederoff R.R."/>
            <person name="Wang G."/>
            <person name="Qu G."/>
            <person name="Chen S."/>
        </authorList>
    </citation>
    <scope>NUCLEOTIDE SEQUENCE</scope>
    <source>
        <strain evidence="2">SC-2020</strain>
    </source>
</reference>
<name>A0AAD6Q237_9ROSI</name>
<proteinExistence type="predicted"/>
<feature type="region of interest" description="Disordered" evidence="1">
    <location>
        <begin position="46"/>
        <end position="92"/>
    </location>
</feature>
<keyword evidence="3" id="KW-1185">Reference proteome</keyword>
<gene>
    <name evidence="2" type="ORF">NC653_031986</name>
</gene>
<organism evidence="2 3">
    <name type="scientific">Populus alba x Populus x berolinensis</name>
    <dbReference type="NCBI Taxonomy" id="444605"/>
    <lineage>
        <taxon>Eukaryota</taxon>
        <taxon>Viridiplantae</taxon>
        <taxon>Streptophyta</taxon>
        <taxon>Embryophyta</taxon>
        <taxon>Tracheophyta</taxon>
        <taxon>Spermatophyta</taxon>
        <taxon>Magnoliopsida</taxon>
        <taxon>eudicotyledons</taxon>
        <taxon>Gunneridae</taxon>
        <taxon>Pentapetalae</taxon>
        <taxon>rosids</taxon>
        <taxon>fabids</taxon>
        <taxon>Malpighiales</taxon>
        <taxon>Salicaceae</taxon>
        <taxon>Saliceae</taxon>
        <taxon>Populus</taxon>
    </lineage>
</organism>
<evidence type="ECO:0000256" key="1">
    <source>
        <dbReference type="SAM" id="MobiDB-lite"/>
    </source>
</evidence>
<accession>A0AAD6Q237</accession>
<dbReference type="AlphaFoldDB" id="A0AAD6Q237"/>
<evidence type="ECO:0000313" key="2">
    <source>
        <dbReference type="EMBL" id="KAJ6976314.1"/>
    </source>
</evidence>
<comment type="caution">
    <text evidence="2">The sequence shown here is derived from an EMBL/GenBank/DDBJ whole genome shotgun (WGS) entry which is preliminary data.</text>
</comment>
<evidence type="ECO:0000313" key="3">
    <source>
        <dbReference type="Proteomes" id="UP001164929"/>
    </source>
</evidence>